<dbReference type="GO" id="GO:0009252">
    <property type="term" value="P:peptidoglycan biosynthetic process"/>
    <property type="evidence" value="ECO:0007669"/>
    <property type="project" value="UniProtKB-KW"/>
</dbReference>
<evidence type="ECO:0000313" key="19">
    <source>
        <dbReference type="Proteomes" id="UP000218418"/>
    </source>
</evidence>
<evidence type="ECO:0000256" key="15">
    <source>
        <dbReference type="SAM" id="Phobius"/>
    </source>
</evidence>
<evidence type="ECO:0000256" key="11">
    <source>
        <dbReference type="ARBA" id="ARBA00023316"/>
    </source>
</evidence>
<evidence type="ECO:0000256" key="1">
    <source>
        <dbReference type="ARBA" id="ARBA00007090"/>
    </source>
</evidence>
<dbReference type="GO" id="GO:0030288">
    <property type="term" value="C:outer membrane-bounded periplasmic space"/>
    <property type="evidence" value="ECO:0007669"/>
    <property type="project" value="TreeGrafter"/>
</dbReference>
<reference evidence="18 19" key="1">
    <citation type="submission" date="2017-06" db="EMBL/GenBank/DDBJ databases">
        <title>Genome sequencing of cyanobaciteial culture collection at National Institute for Environmental Studies (NIES).</title>
        <authorList>
            <person name="Hirose Y."/>
            <person name="Shimura Y."/>
            <person name="Fujisawa T."/>
            <person name="Nakamura Y."/>
            <person name="Kawachi M."/>
        </authorList>
    </citation>
    <scope>NUCLEOTIDE SEQUENCE [LARGE SCALE GENOMIC DNA]</scope>
    <source>
        <strain evidence="18 19">NIES-267</strain>
    </source>
</reference>
<keyword evidence="19" id="KW-1185">Reference proteome</keyword>
<evidence type="ECO:0000256" key="13">
    <source>
        <dbReference type="ARBA" id="ARBA00049902"/>
    </source>
</evidence>
<dbReference type="GO" id="GO:0008360">
    <property type="term" value="P:regulation of cell shape"/>
    <property type="evidence" value="ECO:0007669"/>
    <property type="project" value="UniProtKB-KW"/>
</dbReference>
<dbReference type="GO" id="GO:0009002">
    <property type="term" value="F:serine-type D-Ala-D-Ala carboxypeptidase activity"/>
    <property type="evidence" value="ECO:0007669"/>
    <property type="project" value="UniProtKB-EC"/>
</dbReference>
<dbReference type="Pfam" id="PF00912">
    <property type="entry name" value="Transgly"/>
    <property type="match status" value="1"/>
</dbReference>
<feature type="compositionally biased region" description="Basic residues" evidence="14">
    <location>
        <begin position="721"/>
        <end position="731"/>
    </location>
</feature>
<evidence type="ECO:0000259" key="16">
    <source>
        <dbReference type="Pfam" id="PF00905"/>
    </source>
</evidence>
<keyword evidence="15" id="KW-0472">Membrane</keyword>
<keyword evidence="15" id="KW-0812">Transmembrane</keyword>
<organism evidence="18 19">
    <name type="scientific">Calothrix parasitica NIES-267</name>
    <dbReference type="NCBI Taxonomy" id="1973488"/>
    <lineage>
        <taxon>Bacteria</taxon>
        <taxon>Bacillati</taxon>
        <taxon>Cyanobacteriota</taxon>
        <taxon>Cyanophyceae</taxon>
        <taxon>Nostocales</taxon>
        <taxon>Calotrichaceae</taxon>
        <taxon>Calothrix</taxon>
    </lineage>
</organism>
<feature type="transmembrane region" description="Helical" evidence="15">
    <location>
        <begin position="132"/>
        <end position="152"/>
    </location>
</feature>
<evidence type="ECO:0000256" key="10">
    <source>
        <dbReference type="ARBA" id="ARBA00023268"/>
    </source>
</evidence>
<feature type="compositionally biased region" description="Basic residues" evidence="14">
    <location>
        <begin position="819"/>
        <end position="835"/>
    </location>
</feature>
<dbReference type="FunFam" id="1.10.3810.10:FF:000001">
    <property type="entry name" value="Penicillin-binding protein 1A"/>
    <property type="match status" value="1"/>
</dbReference>
<dbReference type="Proteomes" id="UP000218418">
    <property type="component" value="Chromosome"/>
</dbReference>
<feature type="compositionally biased region" description="Basic and acidic residues" evidence="14">
    <location>
        <begin position="25"/>
        <end position="38"/>
    </location>
</feature>
<evidence type="ECO:0000256" key="2">
    <source>
        <dbReference type="ARBA" id="ARBA00007739"/>
    </source>
</evidence>
<feature type="domain" description="Penicillin-binding protein transpeptidase" evidence="16">
    <location>
        <begin position="447"/>
        <end position="707"/>
    </location>
</feature>
<comment type="catalytic activity">
    <reaction evidence="12">
        <text>Preferential cleavage: (Ac)2-L-Lys-D-Ala-|-D-Ala. Also transpeptidation of peptidyl-alanyl moieties that are N-acyl substituents of D-alanine.</text>
        <dbReference type="EC" id="3.4.16.4"/>
    </reaction>
</comment>
<feature type="region of interest" description="Disordered" evidence="14">
    <location>
        <begin position="18"/>
        <end position="63"/>
    </location>
</feature>
<feature type="compositionally biased region" description="Basic residues" evidence="14">
    <location>
        <begin position="765"/>
        <end position="774"/>
    </location>
</feature>
<evidence type="ECO:0000256" key="14">
    <source>
        <dbReference type="SAM" id="MobiDB-lite"/>
    </source>
</evidence>
<dbReference type="Pfam" id="PF00905">
    <property type="entry name" value="Transpeptidase"/>
    <property type="match status" value="1"/>
</dbReference>
<name>A0A1Z4LNS4_9CYAN</name>
<protein>
    <submittedName>
        <fullName evidence="18">1A family penicillin-binding protein</fullName>
    </submittedName>
</protein>
<dbReference type="EMBL" id="AP018227">
    <property type="protein sequence ID" value="BAY82890.1"/>
    <property type="molecule type" value="Genomic_DNA"/>
</dbReference>
<keyword evidence="6" id="KW-0808">Transferase</keyword>
<evidence type="ECO:0000256" key="8">
    <source>
        <dbReference type="ARBA" id="ARBA00022960"/>
    </source>
</evidence>
<keyword evidence="5" id="KW-0328">Glycosyltransferase</keyword>
<dbReference type="SUPFAM" id="SSF56601">
    <property type="entry name" value="beta-lactamase/transpeptidase-like"/>
    <property type="match status" value="1"/>
</dbReference>
<accession>A0A1Z4LNS4</accession>
<proteinExistence type="inferred from homology"/>
<dbReference type="Gene3D" id="1.10.3810.10">
    <property type="entry name" value="Biosynthetic peptidoglycan transglycosylase-like"/>
    <property type="match status" value="1"/>
</dbReference>
<feature type="compositionally biased region" description="Basic and acidic residues" evidence="14">
    <location>
        <begin position="75"/>
        <end position="87"/>
    </location>
</feature>
<evidence type="ECO:0000313" key="18">
    <source>
        <dbReference type="EMBL" id="BAY82890.1"/>
    </source>
</evidence>
<keyword evidence="11" id="KW-0961">Cell wall biogenesis/degradation</keyword>
<evidence type="ECO:0000256" key="9">
    <source>
        <dbReference type="ARBA" id="ARBA00022984"/>
    </source>
</evidence>
<evidence type="ECO:0000256" key="3">
    <source>
        <dbReference type="ARBA" id="ARBA00022645"/>
    </source>
</evidence>
<dbReference type="InterPro" id="IPR001264">
    <property type="entry name" value="Glyco_trans_51"/>
</dbReference>
<evidence type="ECO:0000256" key="5">
    <source>
        <dbReference type="ARBA" id="ARBA00022676"/>
    </source>
</evidence>
<dbReference type="InterPro" id="IPR023346">
    <property type="entry name" value="Lysozyme-like_dom_sf"/>
</dbReference>
<gene>
    <name evidence="18" type="ORF">NIES267_23750</name>
</gene>
<dbReference type="SUPFAM" id="SSF53955">
    <property type="entry name" value="Lysozyme-like"/>
    <property type="match status" value="1"/>
</dbReference>
<dbReference type="InterPro" id="IPR012338">
    <property type="entry name" value="Beta-lactam/transpept-like"/>
</dbReference>
<evidence type="ECO:0000259" key="17">
    <source>
        <dbReference type="Pfam" id="PF00912"/>
    </source>
</evidence>
<dbReference type="GO" id="GO:0008955">
    <property type="term" value="F:peptidoglycan glycosyltransferase activity"/>
    <property type="evidence" value="ECO:0007669"/>
    <property type="project" value="UniProtKB-EC"/>
</dbReference>
<dbReference type="AlphaFoldDB" id="A0A1Z4LNS4"/>
<evidence type="ECO:0000256" key="12">
    <source>
        <dbReference type="ARBA" id="ARBA00034000"/>
    </source>
</evidence>
<comment type="similarity">
    <text evidence="2">In the N-terminal section; belongs to the glycosyltransferase 51 family.</text>
</comment>
<keyword evidence="8" id="KW-0133">Cell shape</keyword>
<dbReference type="PANTHER" id="PTHR32282:SF31">
    <property type="entry name" value="PEPTIDOGLYCAN GLYCOSYLTRANSFERASE"/>
    <property type="match status" value="1"/>
</dbReference>
<evidence type="ECO:0000256" key="4">
    <source>
        <dbReference type="ARBA" id="ARBA00022670"/>
    </source>
</evidence>
<dbReference type="GO" id="GO:0071555">
    <property type="term" value="P:cell wall organization"/>
    <property type="evidence" value="ECO:0007669"/>
    <property type="project" value="UniProtKB-KW"/>
</dbReference>
<dbReference type="InterPro" id="IPR036950">
    <property type="entry name" value="PBP_transglycosylase"/>
</dbReference>
<feature type="compositionally biased region" description="Basic residues" evidence="14">
    <location>
        <begin position="784"/>
        <end position="797"/>
    </location>
</feature>
<comment type="similarity">
    <text evidence="1">In the C-terminal section; belongs to the transpeptidase family.</text>
</comment>
<keyword evidence="4" id="KW-0645">Protease</keyword>
<keyword evidence="3" id="KW-0121">Carboxypeptidase</keyword>
<comment type="catalytic activity">
    <reaction evidence="13">
        <text>[GlcNAc-(1-&gt;4)-Mur2Ac(oyl-L-Ala-gamma-D-Glu-L-Lys-D-Ala-D-Ala)](n)-di-trans,octa-cis-undecaprenyl diphosphate + beta-D-GlcNAc-(1-&gt;4)-Mur2Ac(oyl-L-Ala-gamma-D-Glu-L-Lys-D-Ala-D-Ala)-di-trans,octa-cis-undecaprenyl diphosphate = [GlcNAc-(1-&gt;4)-Mur2Ac(oyl-L-Ala-gamma-D-Glu-L-Lys-D-Ala-D-Ala)](n+1)-di-trans,octa-cis-undecaprenyl diphosphate + di-trans,octa-cis-undecaprenyl diphosphate + H(+)</text>
        <dbReference type="Rhea" id="RHEA:23708"/>
        <dbReference type="Rhea" id="RHEA-COMP:9602"/>
        <dbReference type="Rhea" id="RHEA-COMP:9603"/>
        <dbReference type="ChEBI" id="CHEBI:15378"/>
        <dbReference type="ChEBI" id="CHEBI:58405"/>
        <dbReference type="ChEBI" id="CHEBI:60033"/>
        <dbReference type="ChEBI" id="CHEBI:78435"/>
        <dbReference type="EC" id="2.4.99.28"/>
    </reaction>
</comment>
<feature type="domain" description="Glycosyl transferase family 51" evidence="17">
    <location>
        <begin position="183"/>
        <end position="354"/>
    </location>
</feature>
<dbReference type="NCBIfam" id="TIGR02074">
    <property type="entry name" value="PBP_1a_fam"/>
    <property type="match status" value="1"/>
</dbReference>
<dbReference type="PANTHER" id="PTHR32282">
    <property type="entry name" value="BINDING PROTEIN TRANSPEPTIDASE, PUTATIVE-RELATED"/>
    <property type="match status" value="1"/>
</dbReference>
<keyword evidence="15" id="KW-1133">Transmembrane helix</keyword>
<dbReference type="GO" id="GO:0006508">
    <property type="term" value="P:proteolysis"/>
    <property type="evidence" value="ECO:0007669"/>
    <property type="project" value="UniProtKB-KW"/>
</dbReference>
<dbReference type="InterPro" id="IPR001460">
    <property type="entry name" value="PCN-bd_Tpept"/>
</dbReference>
<keyword evidence="10" id="KW-0511">Multifunctional enzyme</keyword>
<dbReference type="GO" id="GO:0008658">
    <property type="term" value="F:penicillin binding"/>
    <property type="evidence" value="ECO:0007669"/>
    <property type="project" value="InterPro"/>
</dbReference>
<feature type="region of interest" description="Disordered" evidence="14">
    <location>
        <begin position="75"/>
        <end position="94"/>
    </location>
</feature>
<feature type="region of interest" description="Disordered" evidence="14">
    <location>
        <begin position="712"/>
        <end position="894"/>
    </location>
</feature>
<sequence>MAKFTSWFRQRANSLSNGLKNKSVLKSDELGKDSEKVTQETLPNELVGAMKEKDDSQDSQFIARKLSPPPHWVEIQRDSESTEDEKSPPNTFKGKAKLFLGNTKQFFGEAKKVSNKVLDKLPGKGKPLYRRYWFLTTLGVSSGVMAVSYGVWTIDKTLPSRDQLTAASRENTLTIKAGNGAILYQQGEATREKLKINQIPDNLQKAFIASEDRRFRQHSGIDPKGILRAATSNLRSQDVVQGGSTITQQLARILFLNRNKTVNRKLQEVRLAQKLEEELSKDEILERYLNLVYLGSGAYGVADAAWVYFSKPVGDLTLSETATIAGLAPAPNVFSPAENPDTAKQRRNLVLQRMLEDGFITAAEKQKAISEPLTVKTSLPKRLNIQAPYFISYIQKQLPKYVEKDVLEAGGLVVETTLNPDWQKKAEAAVDKTLRNQGRWQRFRQAAMVSIDPRNGEIKAMVGGKDFGKNKFNRVTQAQRQPGSTFKGFVYAAAVAAGKNPLNGYLDAPIVVDGYEPKNYDEGFRGWINMRDALTRSVNIVAVRILMQIGYKPTIDLAKKMGIESEMKPVISMALGSNEVNLLEMTSAYGTFANKGKHIKPHGITRVLSRNGEVVWSADFKEEQALDADSSAITTWMLRNVVTSGTATRAQIGRPAAGKTGTTDEARDLWFIGFIPQLVTGVWLGNDNNKPTNGDSTTAAYTWRQFMKEATKGMPVEKFPKRPKLKGRKATIKAQPIKPKRFITKAIPKKGSDSDDDNETTSNSSRRRRSRRRTTNSSTSGSNRRTRTRRTRRRRTTTRTQPKSTTRTRRRSNVNSGSSRRKSTPSRSQRRRRTTKPASTTRNRRSSPPVRKKRSAPVRRKRSVAPKPKKRTAPAKKAAPSSSGSWRDRLKPAN</sequence>
<keyword evidence="9" id="KW-0573">Peptidoglycan synthesis</keyword>
<dbReference type="Gene3D" id="3.40.710.10">
    <property type="entry name" value="DD-peptidase/beta-lactamase superfamily"/>
    <property type="match status" value="1"/>
</dbReference>
<keyword evidence="7" id="KW-0378">Hydrolase</keyword>
<feature type="compositionally biased region" description="Basic residues" evidence="14">
    <location>
        <begin position="842"/>
        <end position="874"/>
    </location>
</feature>
<evidence type="ECO:0000256" key="7">
    <source>
        <dbReference type="ARBA" id="ARBA00022801"/>
    </source>
</evidence>
<dbReference type="InterPro" id="IPR050396">
    <property type="entry name" value="Glycosyltr_51/Transpeptidase"/>
</dbReference>
<evidence type="ECO:0000256" key="6">
    <source>
        <dbReference type="ARBA" id="ARBA00022679"/>
    </source>
</evidence>